<dbReference type="Pfam" id="PF00512">
    <property type="entry name" value="HisKA"/>
    <property type="match status" value="1"/>
</dbReference>
<keyword evidence="9 17" id="KW-0418">Kinase</keyword>
<evidence type="ECO:0000259" key="16">
    <source>
        <dbReference type="PROSITE" id="PS50885"/>
    </source>
</evidence>
<keyword evidence="10" id="KW-0067">ATP-binding</keyword>
<organism evidence="17">
    <name type="scientific">Candidatus Atribacter allofermentans</name>
    <dbReference type="NCBI Taxonomy" id="1852833"/>
    <lineage>
        <taxon>Bacteria</taxon>
        <taxon>Pseudomonadati</taxon>
        <taxon>Atribacterota</taxon>
        <taxon>Atribacteria</taxon>
        <taxon>Atribacterales</taxon>
        <taxon>Atribacteraceae</taxon>
        <taxon>Atribacter</taxon>
    </lineage>
</organism>
<dbReference type="GO" id="GO:0005524">
    <property type="term" value="F:ATP binding"/>
    <property type="evidence" value="ECO:0007669"/>
    <property type="project" value="UniProtKB-KW"/>
</dbReference>
<dbReference type="SMART" id="SM00388">
    <property type="entry name" value="HisKA"/>
    <property type="match status" value="1"/>
</dbReference>
<keyword evidence="4" id="KW-1003">Cell membrane</keyword>
<dbReference type="EMBL" id="MWBQ01000112">
    <property type="protein sequence ID" value="OQA56670.1"/>
    <property type="molecule type" value="Genomic_DNA"/>
</dbReference>
<dbReference type="PANTHER" id="PTHR45528">
    <property type="entry name" value="SENSOR HISTIDINE KINASE CPXA"/>
    <property type="match status" value="1"/>
</dbReference>
<evidence type="ECO:0000313" key="17">
    <source>
        <dbReference type="EMBL" id="OQA56670.1"/>
    </source>
</evidence>
<evidence type="ECO:0000256" key="9">
    <source>
        <dbReference type="ARBA" id="ARBA00022777"/>
    </source>
</evidence>
<dbReference type="InterPro" id="IPR036890">
    <property type="entry name" value="HATPase_C_sf"/>
</dbReference>
<dbReference type="InterPro" id="IPR003594">
    <property type="entry name" value="HATPase_dom"/>
</dbReference>
<dbReference type="Gene3D" id="1.10.287.130">
    <property type="match status" value="1"/>
</dbReference>
<dbReference type="InterPro" id="IPR050398">
    <property type="entry name" value="HssS/ArlS-like"/>
</dbReference>
<comment type="subcellular location">
    <subcellularLocation>
        <location evidence="2">Cell membrane</location>
        <topology evidence="2">Multi-pass membrane protein</topology>
    </subcellularLocation>
</comment>
<evidence type="ECO:0000256" key="4">
    <source>
        <dbReference type="ARBA" id="ARBA00022475"/>
    </source>
</evidence>
<feature type="transmembrane region" description="Helical" evidence="14">
    <location>
        <begin position="12"/>
        <end position="31"/>
    </location>
</feature>
<dbReference type="GO" id="GO:0000155">
    <property type="term" value="F:phosphorelay sensor kinase activity"/>
    <property type="evidence" value="ECO:0007669"/>
    <property type="project" value="InterPro"/>
</dbReference>
<dbReference type="EC" id="2.7.13.3" evidence="3"/>
<evidence type="ECO:0000256" key="7">
    <source>
        <dbReference type="ARBA" id="ARBA00022692"/>
    </source>
</evidence>
<dbReference type="SMART" id="SM00304">
    <property type="entry name" value="HAMP"/>
    <property type="match status" value="1"/>
</dbReference>
<evidence type="ECO:0000256" key="13">
    <source>
        <dbReference type="ARBA" id="ARBA00023136"/>
    </source>
</evidence>
<evidence type="ECO:0000256" key="10">
    <source>
        <dbReference type="ARBA" id="ARBA00022840"/>
    </source>
</evidence>
<evidence type="ECO:0000256" key="14">
    <source>
        <dbReference type="SAM" id="Phobius"/>
    </source>
</evidence>
<evidence type="ECO:0000256" key="6">
    <source>
        <dbReference type="ARBA" id="ARBA00022679"/>
    </source>
</evidence>
<dbReference type="SUPFAM" id="SSF55874">
    <property type="entry name" value="ATPase domain of HSP90 chaperone/DNA topoisomerase II/histidine kinase"/>
    <property type="match status" value="1"/>
</dbReference>
<evidence type="ECO:0000256" key="5">
    <source>
        <dbReference type="ARBA" id="ARBA00022553"/>
    </source>
</evidence>
<dbReference type="AlphaFoldDB" id="A0A1V5SQ41"/>
<proteinExistence type="predicted"/>
<reference evidence="17" key="1">
    <citation type="submission" date="2017-02" db="EMBL/GenBank/DDBJ databases">
        <title>Delving into the versatile metabolic prowess of the omnipresent phylum Bacteroidetes.</title>
        <authorList>
            <person name="Nobu M.K."/>
            <person name="Mei R."/>
            <person name="Narihiro T."/>
            <person name="Kuroda K."/>
            <person name="Liu W.-T."/>
        </authorList>
    </citation>
    <scope>NUCLEOTIDE SEQUENCE</scope>
    <source>
        <strain evidence="17">ADurb.Bin276</strain>
    </source>
</reference>
<keyword evidence="13 14" id="KW-0472">Membrane</keyword>
<keyword evidence="6 17" id="KW-0808">Transferase</keyword>
<dbReference type="PANTHER" id="PTHR45528:SF1">
    <property type="entry name" value="SENSOR HISTIDINE KINASE CPXA"/>
    <property type="match status" value="1"/>
</dbReference>
<dbReference type="InterPro" id="IPR036097">
    <property type="entry name" value="HisK_dim/P_sf"/>
</dbReference>
<keyword evidence="7 14" id="KW-0812">Transmembrane</keyword>
<dbReference type="InterPro" id="IPR003661">
    <property type="entry name" value="HisK_dim/P_dom"/>
</dbReference>
<name>A0A1V5SQ41_9BACT</name>
<dbReference type="SUPFAM" id="SSF47384">
    <property type="entry name" value="Homodimeric domain of signal transducing histidine kinase"/>
    <property type="match status" value="1"/>
</dbReference>
<dbReference type="CDD" id="cd00082">
    <property type="entry name" value="HisKA"/>
    <property type="match status" value="1"/>
</dbReference>
<feature type="transmembrane region" description="Helical" evidence="14">
    <location>
        <begin position="165"/>
        <end position="187"/>
    </location>
</feature>
<dbReference type="Pfam" id="PF00672">
    <property type="entry name" value="HAMP"/>
    <property type="match status" value="1"/>
</dbReference>
<dbReference type="Gene3D" id="3.30.565.10">
    <property type="entry name" value="Histidine kinase-like ATPase, C-terminal domain"/>
    <property type="match status" value="1"/>
</dbReference>
<feature type="domain" description="HAMP" evidence="16">
    <location>
        <begin position="185"/>
        <end position="237"/>
    </location>
</feature>
<dbReference type="CDD" id="cd06225">
    <property type="entry name" value="HAMP"/>
    <property type="match status" value="1"/>
</dbReference>
<evidence type="ECO:0000256" key="1">
    <source>
        <dbReference type="ARBA" id="ARBA00000085"/>
    </source>
</evidence>
<protein>
    <recommendedName>
        <fullName evidence="3">histidine kinase</fullName>
        <ecNumber evidence="3">2.7.13.3</ecNumber>
    </recommendedName>
</protein>
<dbReference type="PRINTS" id="PR00344">
    <property type="entry name" value="BCTRLSENSOR"/>
</dbReference>
<comment type="caution">
    <text evidence="17">The sequence shown here is derived from an EMBL/GenBank/DDBJ whole genome shotgun (WGS) entry which is preliminary data.</text>
</comment>
<keyword evidence="5" id="KW-0597">Phosphoprotein</keyword>
<keyword evidence="8" id="KW-0547">Nucleotide-binding</keyword>
<keyword evidence="11 14" id="KW-1133">Transmembrane helix</keyword>
<feature type="domain" description="Histidine kinase" evidence="15">
    <location>
        <begin position="245"/>
        <end position="451"/>
    </location>
</feature>
<dbReference type="PROSITE" id="PS50885">
    <property type="entry name" value="HAMP"/>
    <property type="match status" value="1"/>
</dbReference>
<dbReference type="Gene3D" id="6.10.340.10">
    <property type="match status" value="1"/>
</dbReference>
<dbReference type="SUPFAM" id="SSF158472">
    <property type="entry name" value="HAMP domain-like"/>
    <property type="match status" value="1"/>
</dbReference>
<keyword evidence="12" id="KW-0902">Two-component regulatory system</keyword>
<dbReference type="Proteomes" id="UP000485569">
    <property type="component" value="Unassembled WGS sequence"/>
</dbReference>
<dbReference type="SMART" id="SM00387">
    <property type="entry name" value="HATPase_c"/>
    <property type="match status" value="1"/>
</dbReference>
<dbReference type="InterPro" id="IPR003660">
    <property type="entry name" value="HAMP_dom"/>
</dbReference>
<evidence type="ECO:0000256" key="2">
    <source>
        <dbReference type="ARBA" id="ARBA00004651"/>
    </source>
</evidence>
<evidence type="ECO:0000256" key="3">
    <source>
        <dbReference type="ARBA" id="ARBA00012438"/>
    </source>
</evidence>
<evidence type="ECO:0000256" key="12">
    <source>
        <dbReference type="ARBA" id="ARBA00023012"/>
    </source>
</evidence>
<evidence type="ECO:0000259" key="15">
    <source>
        <dbReference type="PROSITE" id="PS50109"/>
    </source>
</evidence>
<accession>A0A1V5SQ41</accession>
<comment type="catalytic activity">
    <reaction evidence="1">
        <text>ATP + protein L-histidine = ADP + protein N-phospho-L-histidine.</text>
        <dbReference type="EC" id="2.7.13.3"/>
    </reaction>
</comment>
<dbReference type="PROSITE" id="PS50109">
    <property type="entry name" value="HIS_KIN"/>
    <property type="match status" value="1"/>
</dbReference>
<sequence>MKMKNLPLAIQIWLIFALLIIVVTVALLLIIPFSLDRFFINEIYANIENGQDTFQSGEIWQFPRNLPPIVNDEADQNIRTVRHLLFNNDKQIFPPNPLPKPVLENFIKIAQSQEMDLQRYQEVIRGNRMFYVIRRISSPTGNFYLLSYMWDSYRQSLVRTLFRQLSLVMGMVFILSWIPAIILAQYLTKPLVFLEKHVSQIAKQNWEEPVVIQREDEIGRLAKSIDVLRNRLIRQNEIQQNSLQNISHALKTPVMVIRSYAQSILDGIFPKGNLEASVLVIDQEAERLQKRNRDLLYLTKLDVLNTINQSQDQYRLDELIIDVMNRFQIRRKDIKWITDLEDISYSGDYEQWTVALENLMDNQVRYAHNTITISLKTQPNSQILIQVGNDGPSIEEKTMKTLFEKFHPGMKGEFGLGLSITARIIKLHGGTISVANQEKGVTFSILIPAQKS</sequence>
<dbReference type="CDD" id="cd00075">
    <property type="entry name" value="HATPase"/>
    <property type="match status" value="1"/>
</dbReference>
<dbReference type="GO" id="GO:0005886">
    <property type="term" value="C:plasma membrane"/>
    <property type="evidence" value="ECO:0007669"/>
    <property type="project" value="UniProtKB-SubCell"/>
</dbReference>
<gene>
    <name evidence="17" type="primary">cssS</name>
    <name evidence="17" type="ORF">BWY41_01460</name>
</gene>
<evidence type="ECO:0000256" key="11">
    <source>
        <dbReference type="ARBA" id="ARBA00022989"/>
    </source>
</evidence>
<dbReference type="InterPro" id="IPR005467">
    <property type="entry name" value="His_kinase_dom"/>
</dbReference>
<evidence type="ECO:0000256" key="8">
    <source>
        <dbReference type="ARBA" id="ARBA00022741"/>
    </source>
</evidence>
<dbReference type="InterPro" id="IPR004358">
    <property type="entry name" value="Sig_transdc_His_kin-like_C"/>
</dbReference>
<dbReference type="Pfam" id="PF02518">
    <property type="entry name" value="HATPase_c"/>
    <property type="match status" value="1"/>
</dbReference>